<dbReference type="GO" id="GO:0052621">
    <property type="term" value="F:diguanylate cyclase activity"/>
    <property type="evidence" value="ECO:0007669"/>
    <property type="project" value="UniProtKB-EC"/>
</dbReference>
<evidence type="ECO:0000256" key="3">
    <source>
        <dbReference type="ARBA" id="ARBA00012528"/>
    </source>
</evidence>
<comment type="cofactor">
    <cofactor evidence="1">
        <name>Mg(2+)</name>
        <dbReference type="ChEBI" id="CHEBI:18420"/>
    </cofactor>
</comment>
<accession>A0A1G6JIY1</accession>
<dbReference type="RefSeq" id="WP_017678509.1">
    <property type="nucleotide sequence ID" value="NZ_FMZQ01000001.1"/>
</dbReference>
<dbReference type="CDD" id="cd01949">
    <property type="entry name" value="GGDEF"/>
    <property type="match status" value="1"/>
</dbReference>
<dbReference type="PANTHER" id="PTHR45138:SF24">
    <property type="entry name" value="DIGUANYLATE CYCLASE DGCC-RELATED"/>
    <property type="match status" value="1"/>
</dbReference>
<dbReference type="InterPro" id="IPR035965">
    <property type="entry name" value="PAS-like_dom_sf"/>
</dbReference>
<dbReference type="CDD" id="cd00130">
    <property type="entry name" value="PAS"/>
    <property type="match status" value="1"/>
</dbReference>
<dbReference type="Proteomes" id="UP000199467">
    <property type="component" value="Unassembled WGS sequence"/>
</dbReference>
<dbReference type="SUPFAM" id="SSF55073">
    <property type="entry name" value="Nucleotide cyclase"/>
    <property type="match status" value="1"/>
</dbReference>
<protein>
    <recommendedName>
        <fullName evidence="3">diguanylate cyclase</fullName>
        <ecNumber evidence="3">2.7.7.65</ecNumber>
    </recommendedName>
</protein>
<sequence>MQACMASGWSFSAPVLVTLLVCLGVILLAHWVTRQRDFPGRDSFILLHLASLWWMGAAALEMSFFAADCKMFWASMAWPGIVATPTFWAVFLWQYVNSMRAPLARSSILGLSLVPLLVWGLALSNPWHGLFYGAGSAPVDASLGAPVRYEHGPLFYATAVYVYLFMAFCMGVVTRAAALSQGLHRRHYLAFVLVTAVPWVANIGYVGFGWTLFGFDPTPFSFAFTLMAFSWLIVGVRLFDLLPVARHLLLEALLDPVLVIDPRGRVIEANPAALKLAGLQSGWQGTELQQWPVFGADLQQLLQEHNGPEQDLPLTLTSAARYYEVRVRAIQRATRHGPTLLGHMLYIRDVTQRHLSELKLAEALALSEERLRTISSLHEQLREQALCDPLTGLYNRRYLDEFFERELARAQRENLPLALALIDLDHFKRLNDECGHLVGDDVLKAVAQHLLDNLRSTDAVFRIGGEEFLLILPGGDPREASERLQSICAQLATRDVATRGGDQRVTLSAGLAHWPEQGQALDELLQAADAALYQAKRDGRNRVCGLLAGADLSHPSRQAALRGDSG</sequence>
<dbReference type="InterPro" id="IPR000160">
    <property type="entry name" value="GGDEF_dom"/>
</dbReference>
<comment type="subcellular location">
    <subcellularLocation>
        <location evidence="2">Cell inner membrane</location>
    </subcellularLocation>
</comment>
<dbReference type="GO" id="GO:0005886">
    <property type="term" value="C:plasma membrane"/>
    <property type="evidence" value="ECO:0007669"/>
    <property type="project" value="UniProtKB-SubCell"/>
</dbReference>
<dbReference type="AlphaFoldDB" id="A0A1G6JIY1"/>
<dbReference type="Pfam" id="PF13188">
    <property type="entry name" value="PAS_8"/>
    <property type="match status" value="1"/>
</dbReference>
<dbReference type="Gene3D" id="3.30.450.20">
    <property type="entry name" value="PAS domain"/>
    <property type="match status" value="1"/>
</dbReference>
<dbReference type="NCBIfam" id="TIGR00254">
    <property type="entry name" value="GGDEF"/>
    <property type="match status" value="1"/>
</dbReference>
<dbReference type="Pfam" id="PF00990">
    <property type="entry name" value="GGDEF"/>
    <property type="match status" value="1"/>
</dbReference>
<dbReference type="PROSITE" id="PS50887">
    <property type="entry name" value="GGDEF"/>
    <property type="match status" value="1"/>
</dbReference>
<dbReference type="Pfam" id="PF16927">
    <property type="entry name" value="HisKA_7TM"/>
    <property type="match status" value="1"/>
</dbReference>
<evidence type="ECO:0000313" key="5">
    <source>
        <dbReference type="Proteomes" id="UP000199467"/>
    </source>
</evidence>
<dbReference type="SUPFAM" id="SSF55785">
    <property type="entry name" value="PYP-like sensor domain (PAS domain)"/>
    <property type="match status" value="1"/>
</dbReference>
<evidence type="ECO:0000256" key="2">
    <source>
        <dbReference type="ARBA" id="ARBA00004533"/>
    </source>
</evidence>
<evidence type="ECO:0000313" key="4">
    <source>
        <dbReference type="EMBL" id="SDC17886.1"/>
    </source>
</evidence>
<dbReference type="GO" id="GO:1902201">
    <property type="term" value="P:negative regulation of bacterial-type flagellum-dependent cell motility"/>
    <property type="evidence" value="ECO:0007669"/>
    <property type="project" value="TreeGrafter"/>
</dbReference>
<proteinExistence type="predicted"/>
<dbReference type="Gene3D" id="3.30.70.270">
    <property type="match status" value="1"/>
</dbReference>
<dbReference type="InterPro" id="IPR050469">
    <property type="entry name" value="Diguanylate_Cyclase"/>
</dbReference>
<reference evidence="5" key="1">
    <citation type="submission" date="2016-10" db="EMBL/GenBank/DDBJ databases">
        <authorList>
            <person name="Varghese N."/>
            <person name="Submissions S."/>
        </authorList>
    </citation>
    <scope>NUCLEOTIDE SEQUENCE [LARGE SCALE GENOMIC DNA]</scope>
    <source>
        <strain evidence="5">DSM 26382</strain>
    </source>
</reference>
<dbReference type="EC" id="2.7.7.65" evidence="3"/>
<dbReference type="PROSITE" id="PS50112">
    <property type="entry name" value="PAS"/>
    <property type="match status" value="1"/>
</dbReference>
<dbReference type="InterPro" id="IPR043128">
    <property type="entry name" value="Rev_trsase/Diguanyl_cyclase"/>
</dbReference>
<name>A0A1G6JIY1_9GAMM</name>
<dbReference type="InterPro" id="IPR000014">
    <property type="entry name" value="PAS"/>
</dbReference>
<dbReference type="GO" id="GO:0043709">
    <property type="term" value="P:cell adhesion involved in single-species biofilm formation"/>
    <property type="evidence" value="ECO:0007669"/>
    <property type="project" value="TreeGrafter"/>
</dbReference>
<keyword evidence="5" id="KW-1185">Reference proteome</keyword>
<dbReference type="SMART" id="SM00267">
    <property type="entry name" value="GGDEF"/>
    <property type="match status" value="1"/>
</dbReference>
<dbReference type="PANTHER" id="PTHR45138">
    <property type="entry name" value="REGULATORY COMPONENTS OF SENSORY TRANSDUCTION SYSTEM"/>
    <property type="match status" value="1"/>
</dbReference>
<dbReference type="FunFam" id="3.30.70.270:FF:000001">
    <property type="entry name" value="Diguanylate cyclase domain protein"/>
    <property type="match status" value="1"/>
</dbReference>
<dbReference type="EMBL" id="FMZQ01000001">
    <property type="protein sequence ID" value="SDC17886.1"/>
    <property type="molecule type" value="Genomic_DNA"/>
</dbReference>
<gene>
    <name evidence="4" type="ORF">SAMN05216576_101709</name>
</gene>
<dbReference type="InterPro" id="IPR031621">
    <property type="entry name" value="HisKA_7TM"/>
</dbReference>
<dbReference type="InterPro" id="IPR029787">
    <property type="entry name" value="Nucleotide_cyclase"/>
</dbReference>
<evidence type="ECO:0000256" key="1">
    <source>
        <dbReference type="ARBA" id="ARBA00001946"/>
    </source>
</evidence>
<organism evidence="4 5">
    <name type="scientific">Ectopseudomonas chengduensis</name>
    <dbReference type="NCBI Taxonomy" id="489632"/>
    <lineage>
        <taxon>Bacteria</taxon>
        <taxon>Pseudomonadati</taxon>
        <taxon>Pseudomonadota</taxon>
        <taxon>Gammaproteobacteria</taxon>
        <taxon>Pseudomonadales</taxon>
        <taxon>Pseudomonadaceae</taxon>
        <taxon>Ectopseudomonas</taxon>
    </lineage>
</organism>